<dbReference type="AlphaFoldDB" id="A0A7Z9BMJ2"/>
<comment type="caution">
    <text evidence="1">The sequence shown here is derived from an EMBL/GenBank/DDBJ whole genome shotgun (WGS) entry which is preliminary data.</text>
</comment>
<evidence type="ECO:0000313" key="1">
    <source>
        <dbReference type="EMBL" id="VXD14133.1"/>
    </source>
</evidence>
<evidence type="ECO:0000313" key="2">
    <source>
        <dbReference type="Proteomes" id="UP000184550"/>
    </source>
</evidence>
<protein>
    <submittedName>
        <fullName evidence="1">Uncharacterized protein</fullName>
    </submittedName>
</protein>
<sequence>MQLMARVRSSSAPNRSFVSQERGFRLLKDLLFLTGQKPGSWRVVLSYFQGANLKLNQSFKGRKTIICKNH</sequence>
<reference evidence="1" key="1">
    <citation type="submission" date="2019-10" db="EMBL/GenBank/DDBJ databases">
        <authorList>
            <consortium name="Genoscope - CEA"/>
            <person name="William W."/>
        </authorList>
    </citation>
    <scope>NUCLEOTIDE SEQUENCE [LARGE SCALE GENOMIC DNA]</scope>
    <source>
        <strain evidence="1">BBR_PRJEB10992</strain>
    </source>
</reference>
<dbReference type="EMBL" id="CZCU02000099">
    <property type="protein sequence ID" value="VXD14133.1"/>
    <property type="molecule type" value="Genomic_DNA"/>
</dbReference>
<name>A0A7Z9BMJ2_9CYAN</name>
<gene>
    <name evidence="1" type="ORF">PL8927_270273</name>
</gene>
<organism evidence="1 2">
    <name type="scientific">Planktothrix serta PCC 8927</name>
    <dbReference type="NCBI Taxonomy" id="671068"/>
    <lineage>
        <taxon>Bacteria</taxon>
        <taxon>Bacillati</taxon>
        <taxon>Cyanobacteriota</taxon>
        <taxon>Cyanophyceae</taxon>
        <taxon>Oscillatoriophycideae</taxon>
        <taxon>Oscillatoriales</taxon>
        <taxon>Microcoleaceae</taxon>
        <taxon>Planktothrix</taxon>
    </lineage>
</organism>
<dbReference type="Proteomes" id="UP000184550">
    <property type="component" value="Unassembled WGS sequence"/>
</dbReference>
<accession>A0A7Z9BMJ2</accession>
<proteinExistence type="predicted"/>
<keyword evidence="2" id="KW-1185">Reference proteome</keyword>